<dbReference type="InterPro" id="IPR050889">
    <property type="entry name" value="Dendritic_Spine_Reg/Scaffold"/>
</dbReference>
<gene>
    <name evidence="7" type="ORF">PGQ11_010473</name>
</gene>
<evidence type="ECO:0000313" key="8">
    <source>
        <dbReference type="Proteomes" id="UP001390339"/>
    </source>
</evidence>
<keyword evidence="2 3" id="KW-0040">ANK repeat</keyword>
<proteinExistence type="predicted"/>
<dbReference type="PROSITE" id="PS50088">
    <property type="entry name" value="ANK_REPEAT"/>
    <property type="match status" value="10"/>
</dbReference>
<feature type="domain" description="Nephrocystin 3-like N-terminal" evidence="6">
    <location>
        <begin position="88"/>
        <end position="252"/>
    </location>
</feature>
<keyword evidence="1" id="KW-0677">Repeat</keyword>
<dbReference type="Pfam" id="PF24883">
    <property type="entry name" value="NPHP3_N"/>
    <property type="match status" value="1"/>
</dbReference>
<dbReference type="SUPFAM" id="SSF48403">
    <property type="entry name" value="Ankyrin repeat"/>
    <property type="match status" value="2"/>
</dbReference>
<evidence type="ECO:0000256" key="3">
    <source>
        <dbReference type="PROSITE-ProRule" id="PRU00023"/>
    </source>
</evidence>
<dbReference type="SMART" id="SM00248">
    <property type="entry name" value="ANK"/>
    <property type="match status" value="13"/>
</dbReference>
<protein>
    <submittedName>
        <fullName evidence="7">Ankyrin repeat protein</fullName>
    </submittedName>
</protein>
<feature type="region of interest" description="Disordered" evidence="4">
    <location>
        <begin position="1"/>
        <end position="22"/>
    </location>
</feature>
<evidence type="ECO:0000256" key="1">
    <source>
        <dbReference type="ARBA" id="ARBA00022737"/>
    </source>
</evidence>
<feature type="repeat" description="ANK" evidence="3">
    <location>
        <begin position="653"/>
        <end position="685"/>
    </location>
</feature>
<dbReference type="Gene3D" id="3.40.50.300">
    <property type="entry name" value="P-loop containing nucleotide triphosphate hydrolases"/>
    <property type="match status" value="1"/>
</dbReference>
<dbReference type="PROSITE" id="PS50297">
    <property type="entry name" value="ANK_REP_REGION"/>
    <property type="match status" value="10"/>
</dbReference>
<name>A0ABR2I9Q5_9PEZI</name>
<dbReference type="Pfam" id="PF00023">
    <property type="entry name" value="Ank"/>
    <property type="match status" value="1"/>
</dbReference>
<dbReference type="PANTHER" id="PTHR24166">
    <property type="entry name" value="ROLLING PEBBLES, ISOFORM B"/>
    <property type="match status" value="1"/>
</dbReference>
<dbReference type="Proteomes" id="UP001390339">
    <property type="component" value="Unassembled WGS sequence"/>
</dbReference>
<evidence type="ECO:0000259" key="6">
    <source>
        <dbReference type="Pfam" id="PF24883"/>
    </source>
</evidence>
<dbReference type="Pfam" id="PF23239">
    <property type="entry name" value="DUF7069"/>
    <property type="match status" value="1"/>
</dbReference>
<feature type="repeat" description="ANK" evidence="3">
    <location>
        <begin position="806"/>
        <end position="838"/>
    </location>
</feature>
<sequence>MNLTDDHTMETRQGNSAGGLRADGQAKVQIGNTHSHTVINNYQDSGSRLAESHLAETDKGQVRADFLRRLHTVPYIDRKDRNPKRVDGTCEWFTTHDLFRNWQQEASAMLWVSADPGCGKSVLAKYLVDEVLASSATRTTCYFFFKDDFDDQRTVESALCCILHQLFTQKPDLLLDKFLDEYREDGDQICSSFGDLWRILTEAADHYKEGEIICILDALDECVEQKRLAAGLTQLFSQGKGASKLNFLVTSRPIRDIRRGFQNLKDSQPTIHLSGDSIEEVDKIAREINLVIDRRIEELGKSQQLSMEEMRFLHQEITAISNRTYLWVHLIFPILEQDVFLSRAEMRARIHKLPRTVNEAYDRILRKSGDPDKARKVLQIIVAADRPLSLTEMAAALAFRGETHRCHRDLERDLSSPDGLRIAMRDTCGLFIVIQSSGIYLLHQTAREFLVRMAPVQRKICSSLEWEHSLDPEDSHHLLSEICIRYLLLSDFEMPKEAENSRGKDDKHQFSFLEYAASNWAHHYRQAHKKPGIDLQSLALRLCDASSSACLNWLKIYGERQLNDSKFSYELPTSLLIASYFGLDQMVNSILRGGRSSFDARGRYSERNALSWASERGHVSIVESLLKKVRRYQVFFKDMPATPTSVINRKDESGRTPLWYAVANGHLSIAGLLLRKGAKFAIQDAKGSRQNSGRSHLDARDQDGLTPLMKAARDGDSCVLELLLDGGANVNASDTDNRTALSWASSEGQDVVVKTLIDRGADIEAVASSVHRPGFTPLGLASVDGRNTTVKLLLARGANVDAKNGFGTTPLQLASNGGYVDIVKLLLDRGADINKEDIDGRTALDVALIAGRDVVVKLLLDRGADVNKEDDSGSTALHAASSAGRDVVVKLLLDRGADVNKEDDSGSTALHAASSAGRDVVVKLLLDRGADINASDSQGHTALHWASSSGVKNDVVGLLLDRGANIDGKDGKGRTALHVASKEGNIGVVELLLDRGASMNDQDDEGISAWLYASLNEHDAVAKLLLERGDLKQ</sequence>
<feature type="repeat" description="ANK" evidence="3">
    <location>
        <begin position="773"/>
        <end position="805"/>
    </location>
</feature>
<feature type="repeat" description="ANK" evidence="3">
    <location>
        <begin position="905"/>
        <end position="937"/>
    </location>
</feature>
<comment type="caution">
    <text evidence="7">The sequence shown here is derived from an EMBL/GenBank/DDBJ whole genome shotgun (WGS) entry which is preliminary data.</text>
</comment>
<reference evidence="7 8" key="1">
    <citation type="journal article" date="2024" name="IMA Fungus">
        <title>Apiospora arundinis, a panoply of carbohydrate-active enzymes and secondary metabolites.</title>
        <authorList>
            <person name="Sorensen T."/>
            <person name="Petersen C."/>
            <person name="Muurmann A.T."/>
            <person name="Christiansen J.V."/>
            <person name="Brundto M.L."/>
            <person name="Overgaard C.K."/>
            <person name="Boysen A.T."/>
            <person name="Wollenberg R.D."/>
            <person name="Larsen T.O."/>
            <person name="Sorensen J.L."/>
            <person name="Nielsen K.L."/>
            <person name="Sondergaard T.E."/>
        </authorList>
    </citation>
    <scope>NUCLEOTIDE SEQUENCE [LARGE SCALE GENOMIC DNA]</scope>
    <source>
        <strain evidence="7 8">AAU 773</strain>
    </source>
</reference>
<evidence type="ECO:0000313" key="7">
    <source>
        <dbReference type="EMBL" id="KAK8859739.1"/>
    </source>
</evidence>
<evidence type="ECO:0000256" key="4">
    <source>
        <dbReference type="SAM" id="MobiDB-lite"/>
    </source>
</evidence>
<dbReference type="PANTHER" id="PTHR24166:SF48">
    <property type="entry name" value="PROTEIN VAPYRIN"/>
    <property type="match status" value="1"/>
</dbReference>
<evidence type="ECO:0000259" key="5">
    <source>
        <dbReference type="Pfam" id="PF23239"/>
    </source>
</evidence>
<feature type="repeat" description="ANK" evidence="3">
    <location>
        <begin position="972"/>
        <end position="1004"/>
    </location>
</feature>
<feature type="repeat" description="ANK" evidence="3">
    <location>
        <begin position="703"/>
        <end position="735"/>
    </location>
</feature>
<evidence type="ECO:0000256" key="2">
    <source>
        <dbReference type="ARBA" id="ARBA00023043"/>
    </source>
</evidence>
<organism evidence="7 8">
    <name type="scientific">Apiospora arundinis</name>
    <dbReference type="NCBI Taxonomy" id="335852"/>
    <lineage>
        <taxon>Eukaryota</taxon>
        <taxon>Fungi</taxon>
        <taxon>Dikarya</taxon>
        <taxon>Ascomycota</taxon>
        <taxon>Pezizomycotina</taxon>
        <taxon>Sordariomycetes</taxon>
        <taxon>Xylariomycetidae</taxon>
        <taxon>Amphisphaeriales</taxon>
        <taxon>Apiosporaceae</taxon>
        <taxon>Apiospora</taxon>
    </lineage>
</organism>
<dbReference type="PRINTS" id="PR01415">
    <property type="entry name" value="ANKYRIN"/>
</dbReference>
<keyword evidence="8" id="KW-1185">Reference proteome</keyword>
<feature type="repeat" description="ANK" evidence="3">
    <location>
        <begin position="736"/>
        <end position="768"/>
    </location>
</feature>
<feature type="repeat" description="ANK" evidence="3">
    <location>
        <begin position="839"/>
        <end position="871"/>
    </location>
</feature>
<dbReference type="InterPro" id="IPR055497">
    <property type="entry name" value="DUF7069"/>
</dbReference>
<feature type="compositionally biased region" description="Basic and acidic residues" evidence="4">
    <location>
        <begin position="1"/>
        <end position="10"/>
    </location>
</feature>
<dbReference type="SUPFAM" id="SSF52540">
    <property type="entry name" value="P-loop containing nucleoside triphosphate hydrolases"/>
    <property type="match status" value="1"/>
</dbReference>
<feature type="domain" description="DUF7069" evidence="5">
    <location>
        <begin position="284"/>
        <end position="336"/>
    </location>
</feature>
<dbReference type="InterPro" id="IPR002110">
    <property type="entry name" value="Ankyrin_rpt"/>
</dbReference>
<dbReference type="InterPro" id="IPR056884">
    <property type="entry name" value="NPHP3-like_N"/>
</dbReference>
<dbReference type="InterPro" id="IPR036770">
    <property type="entry name" value="Ankyrin_rpt-contain_sf"/>
</dbReference>
<dbReference type="InterPro" id="IPR027417">
    <property type="entry name" value="P-loop_NTPase"/>
</dbReference>
<feature type="repeat" description="ANK" evidence="3">
    <location>
        <begin position="872"/>
        <end position="904"/>
    </location>
</feature>
<dbReference type="EMBL" id="JAPCWZ010000006">
    <property type="protein sequence ID" value="KAK8859739.1"/>
    <property type="molecule type" value="Genomic_DNA"/>
</dbReference>
<dbReference type="Gene3D" id="1.25.40.20">
    <property type="entry name" value="Ankyrin repeat-containing domain"/>
    <property type="match status" value="6"/>
</dbReference>
<accession>A0ABR2I9Q5</accession>
<dbReference type="Pfam" id="PF12796">
    <property type="entry name" value="Ank_2"/>
    <property type="match status" value="4"/>
</dbReference>
<feature type="repeat" description="ANK" evidence="3">
    <location>
        <begin position="938"/>
        <end position="971"/>
    </location>
</feature>